<accession>A0A4Y7PXH9</accession>
<proteinExistence type="predicted"/>
<protein>
    <recommendedName>
        <fullName evidence="1">Methyltransferase FkbM domain-containing protein</fullName>
    </recommendedName>
</protein>
<reference evidence="2 3" key="1">
    <citation type="submission" date="2018-06" db="EMBL/GenBank/DDBJ databases">
        <title>A transcriptomic atlas of mushroom development highlights an independent origin of complex multicellularity.</title>
        <authorList>
            <consortium name="DOE Joint Genome Institute"/>
            <person name="Krizsan K."/>
            <person name="Almasi E."/>
            <person name="Merenyi Z."/>
            <person name="Sahu N."/>
            <person name="Viragh M."/>
            <person name="Koszo T."/>
            <person name="Mondo S."/>
            <person name="Kiss B."/>
            <person name="Balint B."/>
            <person name="Kues U."/>
            <person name="Barry K."/>
            <person name="Hegedus J.C."/>
            <person name="Henrissat B."/>
            <person name="Johnson J."/>
            <person name="Lipzen A."/>
            <person name="Ohm R."/>
            <person name="Nagy I."/>
            <person name="Pangilinan J."/>
            <person name="Yan J."/>
            <person name="Xiong Y."/>
            <person name="Grigoriev I.V."/>
            <person name="Hibbett D.S."/>
            <person name="Nagy L.G."/>
        </authorList>
    </citation>
    <scope>NUCLEOTIDE SEQUENCE [LARGE SCALE GENOMIC DNA]</scope>
    <source>
        <strain evidence="2 3">SZMC22713</strain>
    </source>
</reference>
<dbReference type="STRING" id="50990.A0A4Y7PXH9"/>
<dbReference type="AlphaFoldDB" id="A0A4Y7PXH9"/>
<evidence type="ECO:0000259" key="1">
    <source>
        <dbReference type="Pfam" id="PF05050"/>
    </source>
</evidence>
<dbReference type="EMBL" id="ML170193">
    <property type="protein sequence ID" value="TDL19845.1"/>
    <property type="molecule type" value="Genomic_DNA"/>
</dbReference>
<feature type="domain" description="Methyltransferase FkbM" evidence="1">
    <location>
        <begin position="2"/>
        <end position="33"/>
    </location>
</feature>
<dbReference type="PANTHER" id="PTHR32026:SF10">
    <property type="entry name" value="METHYLTRANSFERASE-LIKE PROTEIN 24-RELATED"/>
    <property type="match status" value="1"/>
</dbReference>
<keyword evidence="3" id="KW-1185">Reference proteome</keyword>
<evidence type="ECO:0000313" key="3">
    <source>
        <dbReference type="Proteomes" id="UP000294933"/>
    </source>
</evidence>
<gene>
    <name evidence="2" type="ORF">BD410DRAFT_398401</name>
</gene>
<dbReference type="PANTHER" id="PTHR32026">
    <property type="entry name" value="METHYLTRANSFERASE-LIKE PROTEIN 24"/>
    <property type="match status" value="1"/>
</dbReference>
<dbReference type="Proteomes" id="UP000294933">
    <property type="component" value="Unassembled WGS sequence"/>
</dbReference>
<dbReference type="OrthoDB" id="3250050at2759"/>
<dbReference type="Pfam" id="PF05050">
    <property type="entry name" value="Methyltransf_21"/>
    <property type="match status" value="1"/>
</dbReference>
<dbReference type="InterPro" id="IPR006342">
    <property type="entry name" value="FkbM_mtfrase"/>
</dbReference>
<sequence length="95" mass="10956">MYTLASLMQLNGHTHIDVLKIDIEGREFETLSSLLRTYVDADQQLSFGQLQLETHIWSKNIAPCLQWWGRQSTLGLRMSQIEVCVFAMHYDPSKA</sequence>
<evidence type="ECO:0000313" key="2">
    <source>
        <dbReference type="EMBL" id="TDL19845.1"/>
    </source>
</evidence>
<dbReference type="VEuPathDB" id="FungiDB:BD410DRAFT_398401"/>
<name>A0A4Y7PXH9_9AGAM</name>
<organism evidence="2 3">
    <name type="scientific">Rickenella mellea</name>
    <dbReference type="NCBI Taxonomy" id="50990"/>
    <lineage>
        <taxon>Eukaryota</taxon>
        <taxon>Fungi</taxon>
        <taxon>Dikarya</taxon>
        <taxon>Basidiomycota</taxon>
        <taxon>Agaricomycotina</taxon>
        <taxon>Agaricomycetes</taxon>
        <taxon>Hymenochaetales</taxon>
        <taxon>Rickenellaceae</taxon>
        <taxon>Rickenella</taxon>
    </lineage>
</organism>
<dbReference type="InterPro" id="IPR026913">
    <property type="entry name" value="METTL24"/>
</dbReference>